<dbReference type="Proteomes" id="UP000051886">
    <property type="component" value="Unassembled WGS sequence"/>
</dbReference>
<gene>
    <name evidence="1" type="ORF">IV66_GL001520</name>
</gene>
<protein>
    <recommendedName>
        <fullName evidence="3">Phage tail protein</fullName>
    </recommendedName>
</protein>
<evidence type="ECO:0008006" key="3">
    <source>
        <dbReference type="Google" id="ProtNLM"/>
    </source>
</evidence>
<dbReference type="Gene3D" id="2.40.30.200">
    <property type="match status" value="1"/>
</dbReference>
<organism evidence="1 2">
    <name type="scientific">Ligilactobacillus pobuzihii</name>
    <dbReference type="NCBI Taxonomy" id="449659"/>
    <lineage>
        <taxon>Bacteria</taxon>
        <taxon>Bacillati</taxon>
        <taxon>Bacillota</taxon>
        <taxon>Bacilli</taxon>
        <taxon>Lactobacillales</taxon>
        <taxon>Lactobacillaceae</taxon>
        <taxon>Ligilactobacillus</taxon>
    </lineage>
</organism>
<name>A0A0R2LIT8_9LACO</name>
<reference evidence="1 2" key="1">
    <citation type="journal article" date="2015" name="Genome Announc.">
        <title>Expanding the biotechnology potential of lactobacilli through comparative genomics of 213 strains and associated genera.</title>
        <authorList>
            <person name="Sun Z."/>
            <person name="Harris H.M."/>
            <person name="McCann A."/>
            <person name="Guo C."/>
            <person name="Argimon S."/>
            <person name="Zhang W."/>
            <person name="Yang X."/>
            <person name="Jeffery I.B."/>
            <person name="Cooney J.C."/>
            <person name="Kagawa T.F."/>
            <person name="Liu W."/>
            <person name="Song Y."/>
            <person name="Salvetti E."/>
            <person name="Wrobel A."/>
            <person name="Rasinkangas P."/>
            <person name="Parkhill J."/>
            <person name="Rea M.C."/>
            <person name="O'Sullivan O."/>
            <person name="Ritari J."/>
            <person name="Douillard F.P."/>
            <person name="Paul Ross R."/>
            <person name="Yang R."/>
            <person name="Briner A.E."/>
            <person name="Felis G.E."/>
            <person name="de Vos W.M."/>
            <person name="Barrangou R."/>
            <person name="Klaenhammer T.R."/>
            <person name="Caufield P.W."/>
            <person name="Cui Y."/>
            <person name="Zhang H."/>
            <person name="O'Toole P.W."/>
        </authorList>
    </citation>
    <scope>NUCLEOTIDE SEQUENCE [LARGE SCALE GENOMIC DNA]</scope>
    <source>
        <strain evidence="1 2">NBRC 103219</strain>
    </source>
</reference>
<dbReference type="AlphaFoldDB" id="A0A0R2LIT8"/>
<dbReference type="STRING" id="449659.IV66_GL001520"/>
<evidence type="ECO:0000313" key="2">
    <source>
        <dbReference type="Proteomes" id="UP000051886"/>
    </source>
</evidence>
<dbReference type="PATRIC" id="fig|449659.4.peg.1546"/>
<dbReference type="OrthoDB" id="1907105at2"/>
<accession>A0A0R2LIT8</accession>
<comment type="caution">
    <text evidence="1">The sequence shown here is derived from an EMBL/GenBank/DDBJ whole genome shotgun (WGS) entry which is preliminary data.</text>
</comment>
<dbReference type="RefSeq" id="WP_017868779.1">
    <property type="nucleotide sequence ID" value="NZ_BJYB01000024.1"/>
</dbReference>
<keyword evidence="2" id="KW-1185">Reference proteome</keyword>
<evidence type="ECO:0000313" key="1">
    <source>
        <dbReference type="EMBL" id="KRN99516.1"/>
    </source>
</evidence>
<proteinExistence type="predicted"/>
<dbReference type="EMBL" id="JQCN01000031">
    <property type="protein sequence ID" value="KRN99516.1"/>
    <property type="molecule type" value="Genomic_DNA"/>
</dbReference>
<sequence>MQTSTKYGFTFNGHHTSDFGLRVLSTKSMTLPAKNKVTVQLPYADGLLDLSDVYGTNNFGERTITFPCKIPVGYNNRDELYLAWTKIVNWLMSPAGKIKLEDDVMPDFYYLGEVQQAPQIQEFSVYSYITIVFQCYPYRFHHANTTDEWDPFRFDLDVAQYTKFDVKRSDDVLLINNSNVAVPLTLETNAPFKVAIGGEVFSVAKGITNSDEILIQPGENNITLIGTGHVSFDWYEEVI</sequence>